<dbReference type="InterPro" id="IPR036249">
    <property type="entry name" value="Thioredoxin-like_sf"/>
</dbReference>
<proteinExistence type="predicted"/>
<accession>A0A0D7EUL2</accession>
<dbReference type="PANTHER" id="PTHR36057:SF1">
    <property type="entry name" value="LIPOPROTEIN LIPID ATTACHMENT SITE-LIKE PROTEIN, PUTATIVE (DUF1223)-RELATED"/>
    <property type="match status" value="1"/>
</dbReference>
<dbReference type="InterPro" id="IPR010634">
    <property type="entry name" value="DUF1223"/>
</dbReference>
<organism evidence="1 2">
    <name type="scientific">Rhodopseudomonas palustris</name>
    <dbReference type="NCBI Taxonomy" id="1076"/>
    <lineage>
        <taxon>Bacteria</taxon>
        <taxon>Pseudomonadati</taxon>
        <taxon>Pseudomonadota</taxon>
        <taxon>Alphaproteobacteria</taxon>
        <taxon>Hyphomicrobiales</taxon>
        <taxon>Nitrobacteraceae</taxon>
        <taxon>Rhodopseudomonas</taxon>
    </lineage>
</organism>
<reference evidence="1 2" key="1">
    <citation type="submission" date="2014-11" db="EMBL/GenBank/DDBJ databases">
        <title>Genomics and ecophysiology of heterotrophic nitrogen fixing bacteria isolated from estuarine surface water.</title>
        <authorList>
            <person name="Bentzon-Tilia M."/>
            <person name="Severin I."/>
            <person name="Hansen L.H."/>
            <person name="Riemann L."/>
        </authorList>
    </citation>
    <scope>NUCLEOTIDE SEQUENCE [LARGE SCALE GENOMIC DNA]</scope>
    <source>
        <strain evidence="1 2">BAL398</strain>
    </source>
</reference>
<comment type="caution">
    <text evidence="1">The sequence shown here is derived from an EMBL/GenBank/DDBJ whole genome shotgun (WGS) entry which is preliminary data.</text>
</comment>
<dbReference type="OrthoDB" id="9808254at2"/>
<name>A0A0D7EUL2_RHOPL</name>
<dbReference type="SUPFAM" id="SSF52833">
    <property type="entry name" value="Thioredoxin-like"/>
    <property type="match status" value="1"/>
</dbReference>
<dbReference type="AlphaFoldDB" id="A0A0D7EUL2"/>
<dbReference type="Pfam" id="PF06764">
    <property type="entry name" value="DUF1223"/>
    <property type="match status" value="1"/>
</dbReference>
<dbReference type="Proteomes" id="UP000032515">
    <property type="component" value="Unassembled WGS sequence"/>
</dbReference>
<dbReference type="PATRIC" id="fig|1076.23.peg.1297"/>
<gene>
    <name evidence="1" type="ORF">OO17_09705</name>
</gene>
<dbReference type="PANTHER" id="PTHR36057">
    <property type="match status" value="1"/>
</dbReference>
<evidence type="ECO:0000313" key="2">
    <source>
        <dbReference type="Proteomes" id="UP000032515"/>
    </source>
</evidence>
<dbReference type="EMBL" id="JXXE01000185">
    <property type="protein sequence ID" value="KIZ44524.1"/>
    <property type="molecule type" value="Genomic_DNA"/>
</dbReference>
<evidence type="ECO:0000313" key="1">
    <source>
        <dbReference type="EMBL" id="KIZ44524.1"/>
    </source>
</evidence>
<dbReference type="RefSeq" id="WP_044409296.1">
    <property type="nucleotide sequence ID" value="NZ_JXXE01000185.1"/>
</dbReference>
<protein>
    <submittedName>
        <fullName evidence="1">Signal peptide protein</fullName>
    </submittedName>
</protein>
<sequence>MLSRLLTSLGLIAGLYPFSGFAAERPVVVELYTSQGCSSCPPANAYLNELSRDRRDVLPLAFHVTYWDRLGWKDPYSLQAATDRQERYGHRFGDGSYTPEIVVDGAAGLVGSHRGDVGSAIEKAKHESRTATSVSVTKTGGDQVSIQVGSGSGAGKVLLIGFDHDHTTAIGRGENSGRTLRESNIVRSVRSVGQWSGAPLQIKERFPEGQDVAVVLEAPDGQIIGASRLAGGSS</sequence>